<comment type="caution">
    <text evidence="2">The sequence shown here is derived from an EMBL/GenBank/DDBJ whole genome shotgun (WGS) entry which is preliminary data.</text>
</comment>
<organism evidence="2 3">
    <name type="scientific">Pleurodeles waltl</name>
    <name type="common">Iberian ribbed newt</name>
    <dbReference type="NCBI Taxonomy" id="8319"/>
    <lineage>
        <taxon>Eukaryota</taxon>
        <taxon>Metazoa</taxon>
        <taxon>Chordata</taxon>
        <taxon>Craniata</taxon>
        <taxon>Vertebrata</taxon>
        <taxon>Euteleostomi</taxon>
        <taxon>Amphibia</taxon>
        <taxon>Batrachia</taxon>
        <taxon>Caudata</taxon>
        <taxon>Salamandroidea</taxon>
        <taxon>Salamandridae</taxon>
        <taxon>Pleurodelinae</taxon>
        <taxon>Pleurodeles</taxon>
    </lineage>
</organism>
<name>A0AAV7LYX2_PLEWA</name>
<dbReference type="EMBL" id="JANPWB010000014">
    <property type="protein sequence ID" value="KAJ1096069.1"/>
    <property type="molecule type" value="Genomic_DNA"/>
</dbReference>
<accession>A0AAV7LYX2</accession>
<feature type="region of interest" description="Disordered" evidence="1">
    <location>
        <begin position="103"/>
        <end position="155"/>
    </location>
</feature>
<evidence type="ECO:0000313" key="2">
    <source>
        <dbReference type="EMBL" id="KAJ1096069.1"/>
    </source>
</evidence>
<protein>
    <submittedName>
        <fullName evidence="2">Uncharacterized protein</fullName>
    </submittedName>
</protein>
<dbReference type="AlphaFoldDB" id="A0AAV7LYX2"/>
<gene>
    <name evidence="2" type="ORF">NDU88_001215</name>
</gene>
<keyword evidence="3" id="KW-1185">Reference proteome</keyword>
<proteinExistence type="predicted"/>
<evidence type="ECO:0000313" key="3">
    <source>
        <dbReference type="Proteomes" id="UP001066276"/>
    </source>
</evidence>
<evidence type="ECO:0000256" key="1">
    <source>
        <dbReference type="SAM" id="MobiDB-lite"/>
    </source>
</evidence>
<reference evidence="2" key="1">
    <citation type="journal article" date="2022" name="bioRxiv">
        <title>Sequencing and chromosome-scale assembly of the giantPleurodeles waltlgenome.</title>
        <authorList>
            <person name="Brown T."/>
            <person name="Elewa A."/>
            <person name="Iarovenko S."/>
            <person name="Subramanian E."/>
            <person name="Araus A.J."/>
            <person name="Petzold A."/>
            <person name="Susuki M."/>
            <person name="Suzuki K.-i.T."/>
            <person name="Hayashi T."/>
            <person name="Toyoda A."/>
            <person name="Oliveira C."/>
            <person name="Osipova E."/>
            <person name="Leigh N.D."/>
            <person name="Simon A."/>
            <person name="Yun M.H."/>
        </authorList>
    </citation>
    <scope>NUCLEOTIDE SEQUENCE</scope>
    <source>
        <strain evidence="2">20211129_DDA</strain>
        <tissue evidence="2">Liver</tissue>
    </source>
</reference>
<dbReference type="Proteomes" id="UP001066276">
    <property type="component" value="Chromosome 10"/>
</dbReference>
<sequence>MLGSSSHHRHLCGYFLGSPGVSVQWSVYRHLKGSCRLEAPTRLEALRGLLLSLPLMLLIALNPGCTHCAPVSKAARRGRGGVPGGGAGGQEYGLARGTNCLMEAERAPLNPHPDATPEDPKSGQSGRSHCHRERQHRESPGAETGSRTVKGSGGI</sequence>